<feature type="region of interest" description="Disordered" evidence="1">
    <location>
        <begin position="32"/>
        <end position="61"/>
    </location>
</feature>
<feature type="transmembrane region" description="Helical" evidence="2">
    <location>
        <begin position="114"/>
        <end position="135"/>
    </location>
</feature>
<proteinExistence type="predicted"/>
<keyword evidence="2" id="KW-1133">Transmembrane helix</keyword>
<feature type="region of interest" description="Disordered" evidence="1">
    <location>
        <begin position="73"/>
        <end position="101"/>
    </location>
</feature>
<evidence type="ECO:0000256" key="2">
    <source>
        <dbReference type="SAM" id="Phobius"/>
    </source>
</evidence>
<dbReference type="RefSeq" id="WP_116269993.1">
    <property type="nucleotide sequence ID" value="NZ_BGZJ01000001.1"/>
</dbReference>
<keyword evidence="2" id="KW-0472">Membrane</keyword>
<dbReference type="OrthoDB" id="9156183at2"/>
<gene>
    <name evidence="3" type="ORF">MESMUL_10080</name>
</gene>
<comment type="caution">
    <text evidence="3">The sequence shown here is derived from an EMBL/GenBank/DDBJ whole genome shotgun (WGS) entry which is preliminary data.</text>
</comment>
<accession>A0A388SG40</accession>
<organism evidence="3 4">
    <name type="scientific">Mesosutterella multiformis</name>
    <dbReference type="NCBI Taxonomy" id="2259133"/>
    <lineage>
        <taxon>Bacteria</taxon>
        <taxon>Pseudomonadati</taxon>
        <taxon>Pseudomonadota</taxon>
        <taxon>Betaproteobacteria</taxon>
        <taxon>Burkholderiales</taxon>
        <taxon>Sutterellaceae</taxon>
        <taxon>Mesosutterella</taxon>
    </lineage>
</organism>
<feature type="compositionally biased region" description="Pro residues" evidence="1">
    <location>
        <begin position="75"/>
        <end position="85"/>
    </location>
</feature>
<keyword evidence="4" id="KW-1185">Reference proteome</keyword>
<accession>A0A401LHB1</accession>
<name>A0A388SG40_9BURK</name>
<protein>
    <submittedName>
        <fullName evidence="3">Uncharacterized protein</fullName>
    </submittedName>
</protein>
<keyword evidence="2" id="KW-0812">Transmembrane</keyword>
<reference evidence="3 4" key="1">
    <citation type="journal article" date="2018" name="Int. J. Syst. Evol. Microbiol.">
        <title>Mesosutterella multiformis gen. nov., sp. nov., a member of the family Sutterellaceae and Sutterella megalosphaeroides sp. nov., isolated from human faeces.</title>
        <authorList>
            <person name="Sakamoto M."/>
            <person name="Ikeyama N."/>
            <person name="Kunihiro T."/>
            <person name="Iino T."/>
            <person name="Yuki M."/>
            <person name="Ohkuma M."/>
        </authorList>
    </citation>
    <scope>NUCLEOTIDE SEQUENCE [LARGE SCALE GENOMIC DNA]</scope>
    <source>
        <strain evidence="3 4">4NBBH2</strain>
    </source>
</reference>
<dbReference type="Proteomes" id="UP000266091">
    <property type="component" value="Unassembled WGS sequence"/>
</dbReference>
<evidence type="ECO:0000313" key="4">
    <source>
        <dbReference type="Proteomes" id="UP000266091"/>
    </source>
</evidence>
<evidence type="ECO:0000313" key="3">
    <source>
        <dbReference type="EMBL" id="GBO93654.1"/>
    </source>
</evidence>
<evidence type="ECO:0000256" key="1">
    <source>
        <dbReference type="SAM" id="MobiDB-lite"/>
    </source>
</evidence>
<dbReference type="EMBL" id="BGZJ01000001">
    <property type="protein sequence ID" value="GBO93654.1"/>
    <property type="molecule type" value="Genomic_DNA"/>
</dbReference>
<sequence>MKDPFGLEPADGDYVAYIEKLQAGKIRNLDPLKTAASSPAATNPVPPGTPESTAEAAEEREQSVMAELAKIGIPVPSPIPEPPSSAPSTMDPGPAGETPSERLRRRAREANARNAARAFSGLISFVSFGLIVLGIILETPWLTVVGIILTLFTFNLAANGRKK</sequence>
<feature type="transmembrane region" description="Helical" evidence="2">
    <location>
        <begin position="141"/>
        <end position="158"/>
    </location>
</feature>
<dbReference type="AlphaFoldDB" id="A0A388SG40"/>